<feature type="region of interest" description="Disordered" evidence="1">
    <location>
        <begin position="76"/>
        <end position="100"/>
    </location>
</feature>
<dbReference type="InParanoid" id="A0A1X7U2I0"/>
<reference evidence="2" key="1">
    <citation type="submission" date="2017-05" db="UniProtKB">
        <authorList>
            <consortium name="EnsemblMetazoa"/>
        </authorList>
    </citation>
    <scope>IDENTIFICATION</scope>
</reference>
<dbReference type="EnsemblMetazoa" id="Aqu2.1.21724_001">
    <property type="protein sequence ID" value="Aqu2.1.21724_001"/>
    <property type="gene ID" value="Aqu2.1.21724"/>
</dbReference>
<name>A0A1X7U2I0_AMPQE</name>
<sequence>MKCEKFSEQLVNNWVCLVTTNSCVTIVHFEVGTTSFLVSLFFFERWSFDLYCCSIGLCEWSIGTPFDLLISSSPVEKNPLKNISNTNRPRTKYNQNIEKK</sequence>
<evidence type="ECO:0000256" key="1">
    <source>
        <dbReference type="SAM" id="MobiDB-lite"/>
    </source>
</evidence>
<dbReference type="AlphaFoldDB" id="A0A1X7U2I0"/>
<organism evidence="2">
    <name type="scientific">Amphimedon queenslandica</name>
    <name type="common">Sponge</name>
    <dbReference type="NCBI Taxonomy" id="400682"/>
    <lineage>
        <taxon>Eukaryota</taxon>
        <taxon>Metazoa</taxon>
        <taxon>Porifera</taxon>
        <taxon>Demospongiae</taxon>
        <taxon>Heteroscleromorpha</taxon>
        <taxon>Haplosclerida</taxon>
        <taxon>Niphatidae</taxon>
        <taxon>Amphimedon</taxon>
    </lineage>
</organism>
<evidence type="ECO:0000313" key="2">
    <source>
        <dbReference type="EnsemblMetazoa" id="Aqu2.1.21724_001"/>
    </source>
</evidence>
<accession>A0A1X7U2I0</accession>
<proteinExistence type="predicted"/>
<protein>
    <submittedName>
        <fullName evidence="2">Uncharacterized protein</fullName>
    </submittedName>
</protein>